<dbReference type="Gene3D" id="3.40.50.720">
    <property type="entry name" value="NAD(P)-binding Rossmann-like Domain"/>
    <property type="match status" value="1"/>
</dbReference>
<proteinExistence type="predicted"/>
<dbReference type="Proteomes" id="UP001178507">
    <property type="component" value="Unassembled WGS sequence"/>
</dbReference>
<sequence>MKSAKLDSDDEEKSSGSSRSRSSSRPSTQICTELPDEDLSRFDKIFVLASGDDSSRAIQVLAACLEVMKSQTQAPELWFVLQGTQATQLEDLAKTGIPFHAGLWGLARSARREQHGHVGCIDVGLSGGAAAIWRRLQEASQERRGKGAPGTAVLLGR</sequence>
<reference evidence="2" key="1">
    <citation type="submission" date="2023-08" db="EMBL/GenBank/DDBJ databases">
        <authorList>
            <person name="Chen Y."/>
            <person name="Shah S."/>
            <person name="Dougan E. K."/>
            <person name="Thang M."/>
            <person name="Chan C."/>
        </authorList>
    </citation>
    <scope>NUCLEOTIDE SEQUENCE</scope>
</reference>
<feature type="region of interest" description="Disordered" evidence="1">
    <location>
        <begin position="1"/>
        <end position="33"/>
    </location>
</feature>
<evidence type="ECO:0000256" key="1">
    <source>
        <dbReference type="SAM" id="MobiDB-lite"/>
    </source>
</evidence>
<comment type="caution">
    <text evidence="2">The sequence shown here is derived from an EMBL/GenBank/DDBJ whole genome shotgun (WGS) entry which is preliminary data.</text>
</comment>
<evidence type="ECO:0000313" key="2">
    <source>
        <dbReference type="EMBL" id="CAJ1378351.1"/>
    </source>
</evidence>
<feature type="compositionally biased region" description="Low complexity" evidence="1">
    <location>
        <begin position="15"/>
        <end position="27"/>
    </location>
</feature>
<dbReference type="EMBL" id="CAUJNA010000535">
    <property type="protein sequence ID" value="CAJ1378351.1"/>
    <property type="molecule type" value="Genomic_DNA"/>
</dbReference>
<gene>
    <name evidence="2" type="ORF">EVOR1521_LOCUS6917</name>
</gene>
<dbReference type="AlphaFoldDB" id="A0AA36I096"/>
<dbReference type="InterPro" id="IPR036291">
    <property type="entry name" value="NAD(P)-bd_dom_sf"/>
</dbReference>
<organism evidence="2 3">
    <name type="scientific">Effrenium voratum</name>
    <dbReference type="NCBI Taxonomy" id="2562239"/>
    <lineage>
        <taxon>Eukaryota</taxon>
        <taxon>Sar</taxon>
        <taxon>Alveolata</taxon>
        <taxon>Dinophyceae</taxon>
        <taxon>Suessiales</taxon>
        <taxon>Symbiodiniaceae</taxon>
        <taxon>Effrenium</taxon>
    </lineage>
</organism>
<accession>A0AA36I096</accession>
<protein>
    <submittedName>
        <fullName evidence="2">Uncharacterized protein</fullName>
    </submittedName>
</protein>
<name>A0AA36I096_9DINO</name>
<evidence type="ECO:0000313" key="3">
    <source>
        <dbReference type="Proteomes" id="UP001178507"/>
    </source>
</evidence>
<dbReference type="SUPFAM" id="SSF51735">
    <property type="entry name" value="NAD(P)-binding Rossmann-fold domains"/>
    <property type="match status" value="1"/>
</dbReference>
<keyword evidence="3" id="KW-1185">Reference proteome</keyword>